<protein>
    <recommendedName>
        <fullName evidence="2">CAAX prenyl protease 2/Lysostaphin resistance protein A-like domain-containing protein</fullName>
    </recommendedName>
</protein>
<dbReference type="GO" id="GO:0004175">
    <property type="term" value="F:endopeptidase activity"/>
    <property type="evidence" value="ECO:0007669"/>
    <property type="project" value="UniProtKB-ARBA"/>
</dbReference>
<feature type="transmembrane region" description="Helical" evidence="1">
    <location>
        <begin position="92"/>
        <end position="109"/>
    </location>
</feature>
<dbReference type="EMBL" id="LAZR01000949">
    <property type="protein sequence ID" value="KKN53983.1"/>
    <property type="molecule type" value="Genomic_DNA"/>
</dbReference>
<keyword evidence="1" id="KW-0812">Transmembrane</keyword>
<dbReference type="Pfam" id="PF02517">
    <property type="entry name" value="Rce1-like"/>
    <property type="match status" value="1"/>
</dbReference>
<comment type="caution">
    <text evidence="3">The sequence shown here is derived from an EMBL/GenBank/DDBJ whole genome shotgun (WGS) entry which is preliminary data.</text>
</comment>
<feature type="domain" description="CAAX prenyl protease 2/Lysostaphin resistance protein A-like" evidence="2">
    <location>
        <begin position="126"/>
        <end position="223"/>
    </location>
</feature>
<accession>A0A0F9UK71</accession>
<evidence type="ECO:0000256" key="1">
    <source>
        <dbReference type="SAM" id="Phobius"/>
    </source>
</evidence>
<feature type="transmembrane region" description="Helical" evidence="1">
    <location>
        <begin position="21"/>
        <end position="41"/>
    </location>
</feature>
<dbReference type="InterPro" id="IPR003675">
    <property type="entry name" value="Rce1/LyrA-like_dom"/>
</dbReference>
<dbReference type="GO" id="GO:0080120">
    <property type="term" value="P:CAAX-box protein maturation"/>
    <property type="evidence" value="ECO:0007669"/>
    <property type="project" value="UniProtKB-ARBA"/>
</dbReference>
<reference evidence="3" key="1">
    <citation type="journal article" date="2015" name="Nature">
        <title>Complex archaea that bridge the gap between prokaryotes and eukaryotes.</title>
        <authorList>
            <person name="Spang A."/>
            <person name="Saw J.H."/>
            <person name="Jorgensen S.L."/>
            <person name="Zaremba-Niedzwiedzka K."/>
            <person name="Martijn J."/>
            <person name="Lind A.E."/>
            <person name="van Eijk R."/>
            <person name="Schleper C."/>
            <person name="Guy L."/>
            <person name="Ettema T.J."/>
        </authorList>
    </citation>
    <scope>NUCLEOTIDE SEQUENCE</scope>
</reference>
<feature type="transmembrane region" description="Helical" evidence="1">
    <location>
        <begin position="53"/>
        <end position="72"/>
    </location>
</feature>
<evidence type="ECO:0000313" key="3">
    <source>
        <dbReference type="EMBL" id="KKN53983.1"/>
    </source>
</evidence>
<keyword evidence="1" id="KW-1133">Transmembrane helix</keyword>
<feature type="transmembrane region" description="Helical" evidence="1">
    <location>
        <begin position="163"/>
        <end position="183"/>
    </location>
</feature>
<evidence type="ECO:0000259" key="2">
    <source>
        <dbReference type="Pfam" id="PF02517"/>
    </source>
</evidence>
<feature type="transmembrane region" description="Helical" evidence="1">
    <location>
        <begin position="189"/>
        <end position="208"/>
    </location>
</feature>
<dbReference type="AlphaFoldDB" id="A0A0F9UK71"/>
<name>A0A0F9UK71_9ZZZZ</name>
<keyword evidence="1" id="KW-0472">Membrane</keyword>
<proteinExistence type="predicted"/>
<organism evidence="3">
    <name type="scientific">marine sediment metagenome</name>
    <dbReference type="NCBI Taxonomy" id="412755"/>
    <lineage>
        <taxon>unclassified sequences</taxon>
        <taxon>metagenomes</taxon>
        <taxon>ecological metagenomes</taxon>
    </lineage>
</organism>
<sequence length="232" mass="26167">MPSVVKRVQQKNVMNEKNVGHTAISYLLTIIAIGIMLYIGVKYINSVDTLERAYASWAFLFVVFGLIGFFAIDYFDNKQINIYPKKFNEINMFRFVIATIIMFIGGMYIDFVTRLTIRYALSDTDLILYYIFAGICEELFFRAFLLNFLIFILTKKSKLPHPVVLLIALAGSSVAFMAIHLQVYGSNQAMLVSTLLGGFLLGGGYLIFRDISANMGAHALKNALGYINLVKF</sequence>
<gene>
    <name evidence="3" type="ORF">LCGC14_0597210</name>
</gene>
<feature type="transmembrane region" description="Helical" evidence="1">
    <location>
        <begin position="129"/>
        <end position="151"/>
    </location>
</feature>